<keyword evidence="1" id="KW-0732">Signal</keyword>
<evidence type="ECO:0000256" key="1">
    <source>
        <dbReference type="SAM" id="SignalP"/>
    </source>
</evidence>
<feature type="signal peptide" evidence="1">
    <location>
        <begin position="1"/>
        <end position="19"/>
    </location>
</feature>
<protein>
    <recommendedName>
        <fullName evidence="4">Lipoprotein</fullName>
    </recommendedName>
</protein>
<evidence type="ECO:0008006" key="4">
    <source>
        <dbReference type="Google" id="ProtNLM"/>
    </source>
</evidence>
<organism evidence="2 3">
    <name type="scientific">Brucella ciceri</name>
    <dbReference type="NCBI Taxonomy" id="391287"/>
    <lineage>
        <taxon>Bacteria</taxon>
        <taxon>Pseudomonadati</taxon>
        <taxon>Pseudomonadota</taxon>
        <taxon>Alphaproteobacteria</taxon>
        <taxon>Hyphomicrobiales</taxon>
        <taxon>Brucellaceae</taxon>
        <taxon>Brucella/Ochrobactrum group</taxon>
        <taxon>Brucella</taxon>
    </lineage>
</organism>
<name>A0ABX1DT59_9HYPH</name>
<dbReference type="PROSITE" id="PS51257">
    <property type="entry name" value="PROKAR_LIPOPROTEIN"/>
    <property type="match status" value="1"/>
</dbReference>
<proteinExistence type="predicted"/>
<keyword evidence="3" id="KW-1185">Reference proteome</keyword>
<evidence type="ECO:0000313" key="2">
    <source>
        <dbReference type="EMBL" id="NKC27688.1"/>
    </source>
</evidence>
<accession>A0ABX1DT59</accession>
<comment type="caution">
    <text evidence="2">The sequence shown here is derived from an EMBL/GenBank/DDBJ whole genome shotgun (WGS) entry which is preliminary data.</text>
</comment>
<feature type="chain" id="PRO_5046168010" description="Lipoprotein" evidence="1">
    <location>
        <begin position="20"/>
        <end position="46"/>
    </location>
</feature>
<evidence type="ECO:0000313" key="3">
    <source>
        <dbReference type="Proteomes" id="UP000568486"/>
    </source>
</evidence>
<gene>
    <name evidence="2" type="ORF">HED52_02625</name>
</gene>
<dbReference type="Proteomes" id="UP000568486">
    <property type="component" value="Unassembled WGS sequence"/>
</dbReference>
<sequence length="46" mass="4768">MNRLASCSILVLGALLLSACTTVDYDFSDVKKSGGSVARIPPPSGR</sequence>
<reference evidence="2 3" key="1">
    <citation type="submission" date="2020-03" db="EMBL/GenBank/DDBJ databases">
        <title>Whole genome sequencing of clinical and environmental type strains of Ochrobactrum.</title>
        <authorList>
            <person name="Dharne M."/>
        </authorList>
    </citation>
    <scope>NUCLEOTIDE SEQUENCE [LARGE SCALE GENOMIC DNA]</scope>
    <source>
        <strain evidence="2 3">DSM 22292</strain>
    </source>
</reference>
<dbReference type="EMBL" id="JAAVLR010000001">
    <property type="protein sequence ID" value="NKC27688.1"/>
    <property type="molecule type" value="Genomic_DNA"/>
</dbReference>